<keyword evidence="1" id="KW-0880">Kelch repeat</keyword>
<dbReference type="Proteomes" id="UP000266385">
    <property type="component" value="Unassembled WGS sequence"/>
</dbReference>
<evidence type="ECO:0000256" key="2">
    <source>
        <dbReference type="ARBA" id="ARBA00022737"/>
    </source>
</evidence>
<keyword evidence="2" id="KW-0677">Repeat</keyword>
<keyword evidence="4" id="KW-1185">Reference proteome</keyword>
<dbReference type="SUPFAM" id="SSF117281">
    <property type="entry name" value="Kelch motif"/>
    <property type="match status" value="2"/>
</dbReference>
<evidence type="ECO:0000313" key="3">
    <source>
        <dbReference type="EMBL" id="RIJ28614.1"/>
    </source>
</evidence>
<accession>A0A399RDM8</accession>
<protein>
    <submittedName>
        <fullName evidence="3">Galactose oxidase</fullName>
    </submittedName>
</protein>
<dbReference type="OrthoDB" id="9769308at2"/>
<reference evidence="3 4" key="1">
    <citation type="submission" date="2018-08" db="EMBL/GenBank/DDBJ databases">
        <title>Henriciella mobilis sp. nov., isolated from seawater.</title>
        <authorList>
            <person name="Cheng H."/>
            <person name="Wu Y.-H."/>
            <person name="Xu X.-W."/>
            <person name="Guo L.-L."/>
        </authorList>
    </citation>
    <scope>NUCLEOTIDE SEQUENCE [LARGE SCALE GENOMIC DNA]</scope>
    <source>
        <strain evidence="3 4">JN25</strain>
    </source>
</reference>
<sequence length="310" mass="33246">MANERPGWRDGPSLPVPVQEIYPCLHEGRIHVAGGFVAADGRITGPTAAHHVLDVASGAWQAGTPLPVARHHPQLISFSGSLYCIGGFESHQAGAWQMKRDVWRHAGEDEGWVAGPEMPAPNGESVVGILGRNLHVVGGRQPSGTRNLDWNDHTDTGAHWVFDGTAWGDAAPLPTPRNSAAGIVADGRLHVVGGRTVSGGNTPVHEVYDHWSDRWERLAPMPKAQGGLAAGVVGDRLYAFGGEFFNNGGGVYREAWEYDTMEDRWRAIADMPKPRHGLGGVTVGNDIYLIGGARQRGGSRTSAAVEIYRP</sequence>
<evidence type="ECO:0000313" key="4">
    <source>
        <dbReference type="Proteomes" id="UP000266385"/>
    </source>
</evidence>
<dbReference type="AlphaFoldDB" id="A0A399RDM8"/>
<proteinExistence type="predicted"/>
<dbReference type="EMBL" id="QWFX01000013">
    <property type="protein sequence ID" value="RIJ28614.1"/>
    <property type="molecule type" value="Genomic_DNA"/>
</dbReference>
<dbReference type="Pfam" id="PF01344">
    <property type="entry name" value="Kelch_1"/>
    <property type="match status" value="2"/>
</dbReference>
<dbReference type="Gene3D" id="2.120.10.80">
    <property type="entry name" value="Kelch-type beta propeller"/>
    <property type="match status" value="2"/>
</dbReference>
<organism evidence="3 4">
    <name type="scientific">Henriciella mobilis</name>
    <dbReference type="NCBI Taxonomy" id="2305467"/>
    <lineage>
        <taxon>Bacteria</taxon>
        <taxon>Pseudomonadati</taxon>
        <taxon>Pseudomonadota</taxon>
        <taxon>Alphaproteobacteria</taxon>
        <taxon>Hyphomonadales</taxon>
        <taxon>Hyphomonadaceae</taxon>
        <taxon>Henriciella</taxon>
    </lineage>
</organism>
<dbReference type="PANTHER" id="PTHR46260">
    <property type="entry name" value="RING-TYPE DOMAIN-CONTAINING PROTEIN"/>
    <property type="match status" value="1"/>
</dbReference>
<dbReference type="PANTHER" id="PTHR46260:SF3">
    <property type="entry name" value="RING-TYPE DOMAIN-CONTAINING PROTEIN"/>
    <property type="match status" value="1"/>
</dbReference>
<dbReference type="InterPro" id="IPR006652">
    <property type="entry name" value="Kelch_1"/>
</dbReference>
<gene>
    <name evidence="3" type="ORF">D1223_13570</name>
</gene>
<evidence type="ECO:0000256" key="1">
    <source>
        <dbReference type="ARBA" id="ARBA00022441"/>
    </source>
</evidence>
<name>A0A399RDM8_9PROT</name>
<dbReference type="SMART" id="SM00612">
    <property type="entry name" value="Kelch"/>
    <property type="match status" value="3"/>
</dbReference>
<dbReference type="InterPro" id="IPR015915">
    <property type="entry name" value="Kelch-typ_b-propeller"/>
</dbReference>
<comment type="caution">
    <text evidence="3">The sequence shown here is derived from an EMBL/GenBank/DDBJ whole genome shotgun (WGS) entry which is preliminary data.</text>
</comment>
<dbReference type="InterPro" id="IPR051746">
    <property type="entry name" value="Kelch_domain_containing_8"/>
</dbReference>